<protein>
    <submittedName>
        <fullName evidence="2">Uncharacterized protein</fullName>
    </submittedName>
</protein>
<gene>
    <name evidence="2" type="ORF">TGCOUG_394650</name>
</gene>
<feature type="region of interest" description="Disordered" evidence="1">
    <location>
        <begin position="70"/>
        <end position="93"/>
    </location>
</feature>
<evidence type="ECO:0000313" key="2">
    <source>
        <dbReference type="EMBL" id="PIL98630.1"/>
    </source>
</evidence>
<comment type="caution">
    <text evidence="2">The sequence shown here is derived from an EMBL/GenBank/DDBJ whole genome shotgun (WGS) entry which is preliminary data.</text>
</comment>
<dbReference type="VEuPathDB" id="ToxoDB:TGCOUG_394650"/>
<reference evidence="2 3" key="1">
    <citation type="journal article" date="2016" name="Nat. Commun.">
        <title>Local admixture of amplified and diversified secreted pathogenesis determinants shapes mosaic Toxoplasma gondii genomes.</title>
        <authorList>
            <person name="Lorenzi H."/>
            <person name="Khan A."/>
            <person name="Behnke M.S."/>
            <person name="Namasivayam S."/>
            <person name="Swapna L.S."/>
            <person name="Hadjithomas M."/>
            <person name="Karamycheva S."/>
            <person name="Pinney D."/>
            <person name="Brunk B.P."/>
            <person name="Ajioka J.W."/>
            <person name="Ajzenberg D."/>
            <person name="Boothroyd J.C."/>
            <person name="Boyle J.P."/>
            <person name="Darde M.L."/>
            <person name="Diaz-Miranda M.A."/>
            <person name="Dubey J.P."/>
            <person name="Fritz H.M."/>
            <person name="Gennari S.M."/>
            <person name="Gregory B.D."/>
            <person name="Kim K."/>
            <person name="Saeij J.P."/>
            <person name="Su C."/>
            <person name="White M.W."/>
            <person name="Zhu X.Q."/>
            <person name="Howe D.K."/>
            <person name="Rosenthal B.M."/>
            <person name="Grigg M.E."/>
            <person name="Parkinson J."/>
            <person name="Liu L."/>
            <person name="Kissinger J.C."/>
            <person name="Roos D.S."/>
            <person name="Sibley L.D."/>
        </authorList>
    </citation>
    <scope>NUCLEOTIDE SEQUENCE [LARGE SCALE GENOMIC DNA]</scope>
    <source>
        <strain evidence="2 3">COUG</strain>
    </source>
</reference>
<dbReference type="AlphaFoldDB" id="A0A2G8XUD6"/>
<dbReference type="EMBL" id="AGQR02002675">
    <property type="protein sequence ID" value="PIL98630.1"/>
    <property type="molecule type" value="Genomic_DNA"/>
</dbReference>
<sequence length="162" mass="18155">MLLEAALCLRANSGRRRRRRIPFSLPLSRLSPTRSLSNFRNAVARRHAVRRSALQEPREMRGLLKRFQVSSPTRGSFPPTGSTVNSARRHSPPLFCPMRDSRMPCIRLSRGGTAHGTAGFSALRIPGERSEAEAFLPPLDISSKSSFKDVCMSDLARRLRQN</sequence>
<feature type="compositionally biased region" description="Polar residues" evidence="1">
    <location>
        <begin position="70"/>
        <end position="86"/>
    </location>
</feature>
<name>A0A2G8XUD6_TOXGO</name>
<dbReference type="Proteomes" id="UP000236343">
    <property type="component" value="Unassembled WGS sequence"/>
</dbReference>
<evidence type="ECO:0000313" key="3">
    <source>
        <dbReference type="Proteomes" id="UP000236343"/>
    </source>
</evidence>
<proteinExistence type="predicted"/>
<accession>A0A2G8XUD6</accession>
<organism evidence="2 3">
    <name type="scientific">Toxoplasma gondii COUG</name>
    <dbReference type="NCBI Taxonomy" id="1074873"/>
    <lineage>
        <taxon>Eukaryota</taxon>
        <taxon>Sar</taxon>
        <taxon>Alveolata</taxon>
        <taxon>Apicomplexa</taxon>
        <taxon>Conoidasida</taxon>
        <taxon>Coccidia</taxon>
        <taxon>Eucoccidiorida</taxon>
        <taxon>Eimeriorina</taxon>
        <taxon>Sarcocystidae</taxon>
        <taxon>Toxoplasma</taxon>
    </lineage>
</organism>
<evidence type="ECO:0000256" key="1">
    <source>
        <dbReference type="SAM" id="MobiDB-lite"/>
    </source>
</evidence>